<dbReference type="Proteomes" id="UP000236182">
    <property type="component" value="Unassembled WGS sequence"/>
</dbReference>
<feature type="transmembrane region" description="Helical" evidence="1">
    <location>
        <begin position="31"/>
        <end position="49"/>
    </location>
</feature>
<dbReference type="EMBL" id="PPEI02000012">
    <property type="protein sequence ID" value="PWN59202.1"/>
    <property type="molecule type" value="Genomic_DNA"/>
</dbReference>
<gene>
    <name evidence="2" type="ORF">C1638_021585</name>
</gene>
<comment type="caution">
    <text evidence="2">The sequence shown here is derived from an EMBL/GenBank/DDBJ whole genome shotgun (WGS) entry which is preliminary data.</text>
</comment>
<proteinExistence type="predicted"/>
<name>A0A316WCR4_9FLAO</name>
<accession>A0A316WCR4</accession>
<reference evidence="2" key="1">
    <citation type="submission" date="2018-04" db="EMBL/GenBank/DDBJ databases">
        <title>Draft Genome Sequences of Chryseobacterium lactis NCTC11390T isolated from milk, Chryseobacterium oncorhynchi 701B-08T from rainbow trout, and Chryseobacterium viscerum 687B-08T from diseased fish.</title>
        <authorList>
            <person name="Jeong J.-J."/>
            <person name="Lee Y.J."/>
            <person name="Pathiraja D."/>
            <person name="Park B."/>
            <person name="Choi I.-G."/>
            <person name="Kim K.D."/>
        </authorList>
    </citation>
    <scope>NUCLEOTIDE SEQUENCE [LARGE SCALE GENOMIC DNA]</scope>
    <source>
        <strain evidence="2">701B-08</strain>
    </source>
</reference>
<keyword evidence="1" id="KW-1133">Transmembrane helix</keyword>
<evidence type="ECO:0000313" key="3">
    <source>
        <dbReference type="Proteomes" id="UP000236182"/>
    </source>
</evidence>
<evidence type="ECO:0000256" key="1">
    <source>
        <dbReference type="SAM" id="Phobius"/>
    </source>
</evidence>
<keyword evidence="1" id="KW-0472">Membrane</keyword>
<organism evidence="2 3">
    <name type="scientific">Chryseobacterium oncorhynchi</name>
    <dbReference type="NCBI Taxonomy" id="741074"/>
    <lineage>
        <taxon>Bacteria</taxon>
        <taxon>Pseudomonadati</taxon>
        <taxon>Bacteroidota</taxon>
        <taxon>Flavobacteriia</taxon>
        <taxon>Flavobacteriales</taxon>
        <taxon>Weeksellaceae</taxon>
        <taxon>Chryseobacterium group</taxon>
        <taxon>Chryseobacterium</taxon>
    </lineage>
</organism>
<keyword evidence="3" id="KW-1185">Reference proteome</keyword>
<dbReference type="AlphaFoldDB" id="A0A316WCR4"/>
<dbReference type="OrthoDB" id="9890049at2"/>
<evidence type="ECO:0000313" key="2">
    <source>
        <dbReference type="EMBL" id="PWN59202.1"/>
    </source>
</evidence>
<protein>
    <submittedName>
        <fullName evidence="2">Uncharacterized protein</fullName>
    </submittedName>
</protein>
<feature type="transmembrane region" description="Helical" evidence="1">
    <location>
        <begin position="5"/>
        <end position="25"/>
    </location>
</feature>
<dbReference type="RefSeq" id="WP_109624006.1">
    <property type="nucleotide sequence ID" value="NZ_PPEI02000012.1"/>
</dbReference>
<sequence length="72" mass="8259">MKKGIIVSVLVLFIVYTIASLFVDIPRVFNNIFYGVVTVFAIYFGIFYTDLGKGIKDKLNENSKKYEEKKAK</sequence>
<keyword evidence="1" id="KW-0812">Transmembrane</keyword>